<name>Q5ASL3_EMENI</name>
<dbReference type="InterPro" id="IPR006600">
    <property type="entry name" value="HTH_CenpB_DNA-bd_dom"/>
</dbReference>
<dbReference type="PANTHER" id="PTHR19303:SF73">
    <property type="entry name" value="PROTEIN PDC2"/>
    <property type="match status" value="1"/>
</dbReference>
<evidence type="ECO:0000259" key="3">
    <source>
        <dbReference type="PROSITE" id="PS51253"/>
    </source>
</evidence>
<dbReference type="PROSITE" id="PS51253">
    <property type="entry name" value="HTH_CENPB"/>
    <property type="match status" value="1"/>
</dbReference>
<dbReference type="VEuPathDB" id="FungiDB:AN8717"/>
<dbReference type="GeneID" id="2868565"/>
<keyword evidence="1" id="KW-0238">DNA-binding</keyword>
<dbReference type="Proteomes" id="UP000000560">
    <property type="component" value="Chromosome III"/>
</dbReference>
<dbReference type="SMART" id="SM00674">
    <property type="entry name" value="CENPB"/>
    <property type="match status" value="1"/>
</dbReference>
<dbReference type="eggNOG" id="KOG3105">
    <property type="taxonomic scope" value="Eukaryota"/>
</dbReference>
<dbReference type="EMBL" id="BN001303">
    <property type="protein sequence ID" value="CBF78172.1"/>
    <property type="molecule type" value="Genomic_DNA"/>
</dbReference>
<dbReference type="InParanoid" id="Q5ASL3"/>
<feature type="region of interest" description="Disordered" evidence="2">
    <location>
        <begin position="449"/>
        <end position="469"/>
    </location>
</feature>
<dbReference type="OMA" id="PGLCHVR"/>
<feature type="compositionally biased region" description="Acidic residues" evidence="2">
    <location>
        <begin position="452"/>
        <end position="461"/>
    </location>
</feature>
<dbReference type="AlphaFoldDB" id="Q5ASL3"/>
<dbReference type="GO" id="GO:0005634">
    <property type="term" value="C:nucleus"/>
    <property type="evidence" value="ECO:0000318"/>
    <property type="project" value="GO_Central"/>
</dbReference>
<reference evidence="5" key="1">
    <citation type="journal article" date="2005" name="Nature">
        <title>Sequencing of Aspergillus nidulans and comparative analysis with A. fumigatus and A. oryzae.</title>
        <authorList>
            <person name="Galagan J.E."/>
            <person name="Calvo S.E."/>
            <person name="Cuomo C."/>
            <person name="Ma L.J."/>
            <person name="Wortman J.R."/>
            <person name="Batzoglou S."/>
            <person name="Lee S.I."/>
            <person name="Basturkmen M."/>
            <person name="Spevak C.C."/>
            <person name="Clutterbuck J."/>
            <person name="Kapitonov V."/>
            <person name="Jurka J."/>
            <person name="Scazzocchio C."/>
            <person name="Farman M."/>
            <person name="Butler J."/>
            <person name="Purcell S."/>
            <person name="Harris S."/>
            <person name="Braus G.H."/>
            <person name="Draht O."/>
            <person name="Busch S."/>
            <person name="D'Enfert C."/>
            <person name="Bouchier C."/>
            <person name="Goldman G.H."/>
            <person name="Bell-Pedersen D."/>
            <person name="Griffiths-Jones S."/>
            <person name="Doonan J.H."/>
            <person name="Yu J."/>
            <person name="Vienken K."/>
            <person name="Pain A."/>
            <person name="Freitag M."/>
            <person name="Selker E.U."/>
            <person name="Archer D.B."/>
            <person name="Penalva M.A."/>
            <person name="Oakley B.R."/>
            <person name="Momany M."/>
            <person name="Tanaka T."/>
            <person name="Kumagai T."/>
            <person name="Asai K."/>
            <person name="Machida M."/>
            <person name="Nierman W.C."/>
            <person name="Denning D.W."/>
            <person name="Caddick M."/>
            <person name="Hynes M."/>
            <person name="Paoletti M."/>
            <person name="Fischer R."/>
            <person name="Miller B."/>
            <person name="Dyer P."/>
            <person name="Sachs M.S."/>
            <person name="Osmani S.A."/>
            <person name="Birren B.W."/>
        </authorList>
    </citation>
    <scope>NUCLEOTIDE SEQUENCE [LARGE SCALE GENOMIC DNA]</scope>
    <source>
        <strain evidence="5">FGSC A4 / ATCC 38163 / CBS 112.46 / NRRL 194 / M139</strain>
    </source>
</reference>
<dbReference type="PANTHER" id="PTHR19303">
    <property type="entry name" value="TRANSPOSON"/>
    <property type="match status" value="1"/>
</dbReference>
<gene>
    <name evidence="4" type="ORF">ANIA_08717</name>
</gene>
<dbReference type="Gene3D" id="1.10.10.60">
    <property type="entry name" value="Homeodomain-like"/>
    <property type="match status" value="2"/>
</dbReference>
<accession>Q5ASL3</accession>
<organism evidence="4 5">
    <name type="scientific">Emericella nidulans (strain FGSC A4 / ATCC 38163 / CBS 112.46 / NRRL 194 / M139)</name>
    <name type="common">Aspergillus nidulans</name>
    <dbReference type="NCBI Taxonomy" id="227321"/>
    <lineage>
        <taxon>Eukaryota</taxon>
        <taxon>Fungi</taxon>
        <taxon>Dikarya</taxon>
        <taxon>Ascomycota</taxon>
        <taxon>Pezizomycotina</taxon>
        <taxon>Eurotiomycetes</taxon>
        <taxon>Eurotiomycetidae</taxon>
        <taxon>Eurotiales</taxon>
        <taxon>Aspergillaceae</taxon>
        <taxon>Aspergillus</taxon>
        <taxon>Aspergillus subgen. Nidulantes</taxon>
    </lineage>
</organism>
<protein>
    <recommendedName>
        <fullName evidence="3">HTH CENPB-type domain-containing protein</fullName>
    </recommendedName>
</protein>
<dbReference type="HOGENOM" id="CLU_018294_0_3_1"/>
<evidence type="ECO:0000256" key="2">
    <source>
        <dbReference type="SAM" id="MobiDB-lite"/>
    </source>
</evidence>
<dbReference type="Pfam" id="PF18107">
    <property type="entry name" value="HTH_ABP1_N"/>
    <property type="match status" value="1"/>
</dbReference>
<dbReference type="GO" id="GO:0003677">
    <property type="term" value="F:DNA binding"/>
    <property type="evidence" value="ECO:0000318"/>
    <property type="project" value="GO_Central"/>
</dbReference>
<feature type="domain" description="HTH CENPB-type" evidence="3">
    <location>
        <begin position="67"/>
        <end position="142"/>
    </location>
</feature>
<proteinExistence type="predicted"/>
<dbReference type="Pfam" id="PF03221">
    <property type="entry name" value="HTH_Tnp_Tc5"/>
    <property type="match status" value="1"/>
</dbReference>
<accession>C8VA28</accession>
<reference evidence="5" key="2">
    <citation type="journal article" date="2009" name="Fungal Genet. Biol.">
        <title>The 2008 update of the Aspergillus nidulans genome annotation: a community effort.</title>
        <authorList>
            <person name="Wortman J.R."/>
            <person name="Gilsenan J.M."/>
            <person name="Joardar V."/>
            <person name="Deegan J."/>
            <person name="Clutterbuck J."/>
            <person name="Andersen M.R."/>
            <person name="Archer D."/>
            <person name="Bencina M."/>
            <person name="Braus G."/>
            <person name="Coutinho P."/>
            <person name="von Dohren H."/>
            <person name="Doonan J."/>
            <person name="Driessen A.J."/>
            <person name="Durek P."/>
            <person name="Espeso E."/>
            <person name="Fekete E."/>
            <person name="Flipphi M."/>
            <person name="Estrada C.G."/>
            <person name="Geysens S."/>
            <person name="Goldman G."/>
            <person name="de Groot P.W."/>
            <person name="Hansen K."/>
            <person name="Harris S.D."/>
            <person name="Heinekamp T."/>
            <person name="Helmstaedt K."/>
            <person name="Henrissat B."/>
            <person name="Hofmann G."/>
            <person name="Homan T."/>
            <person name="Horio T."/>
            <person name="Horiuchi H."/>
            <person name="James S."/>
            <person name="Jones M."/>
            <person name="Karaffa L."/>
            <person name="Karanyi Z."/>
            <person name="Kato M."/>
            <person name="Keller N."/>
            <person name="Kelly D.E."/>
            <person name="Kiel J.A."/>
            <person name="Kim J.M."/>
            <person name="van der Klei I.J."/>
            <person name="Klis F.M."/>
            <person name="Kovalchuk A."/>
            <person name="Krasevec N."/>
            <person name="Kubicek C.P."/>
            <person name="Liu B."/>
            <person name="Maccabe A."/>
            <person name="Meyer V."/>
            <person name="Mirabito P."/>
            <person name="Miskei M."/>
            <person name="Mos M."/>
            <person name="Mullins J."/>
            <person name="Nelson D.R."/>
            <person name="Nielsen J."/>
            <person name="Oakley B.R."/>
            <person name="Osmani S.A."/>
            <person name="Pakula T."/>
            <person name="Paszewski A."/>
            <person name="Paulsen I."/>
            <person name="Pilsyk S."/>
            <person name="Pocsi I."/>
            <person name="Punt P.J."/>
            <person name="Ram A.F."/>
            <person name="Ren Q."/>
            <person name="Robellet X."/>
            <person name="Robson G."/>
            <person name="Seiboth B."/>
            <person name="van Solingen P."/>
            <person name="Specht T."/>
            <person name="Sun J."/>
            <person name="Taheri-Talesh N."/>
            <person name="Takeshita N."/>
            <person name="Ussery D."/>
            <person name="vanKuyk P.A."/>
            <person name="Visser H."/>
            <person name="van de Vondervoort P.J."/>
            <person name="de Vries R.P."/>
            <person name="Walton J."/>
            <person name="Xiang X."/>
            <person name="Xiong Y."/>
            <person name="Zeng A.P."/>
            <person name="Brandt B.W."/>
            <person name="Cornell M.J."/>
            <person name="van den Hondel C.A."/>
            <person name="Visser J."/>
            <person name="Oliver S.G."/>
            <person name="Turner G."/>
        </authorList>
    </citation>
    <scope>GENOME REANNOTATION</scope>
    <source>
        <strain evidence="5">FGSC A4 / ATCC 38163 / CBS 112.46 / NRRL 194 / M139</strain>
    </source>
</reference>
<dbReference type="KEGG" id="ani:ANIA_08717"/>
<dbReference type="Pfam" id="PF03184">
    <property type="entry name" value="DDE_1"/>
    <property type="match status" value="1"/>
</dbReference>
<dbReference type="InterPro" id="IPR004875">
    <property type="entry name" value="DDE_SF_endonuclease_dom"/>
</dbReference>
<evidence type="ECO:0000313" key="5">
    <source>
        <dbReference type="Proteomes" id="UP000000560"/>
    </source>
</evidence>
<dbReference type="OrthoDB" id="4479198at2759"/>
<dbReference type="SUPFAM" id="SSF46689">
    <property type="entry name" value="Homeodomain-like"/>
    <property type="match status" value="2"/>
</dbReference>
<sequence>MAPPKRLSDVQRKALRDWVHSQSRRPTQKACIAWFQAHYNHRLSQSTVSDILSPQYHYLDSECNPSSATRKGIGQWQDLEAILYEWHHTLDCKGAYISGDILIEKARQIWSSLSQYRDQPPPAFSSGWLHRFKQRYNIKQRTYHGEAGSVPEDVEEEMKAIRTIAGQYNEDDIYNMDETGLFWRMPPSQSLSSVNRPGIRKDKTRISMICCVNASGTDRLPIWVIGKAHKPRALRNINISAIGIRWQWNKNAWMNQIIMREWLLEFYQHIGQRSILLTMDNLPAHLSGLELAPPPPNIRICWLPKNSTSRYQPLDQGIIQNLKIYYRKQWLRYMLSHYERDLDPLESVTILDCIRWLVRSWHHDVLSSTILACFYKSTLVPDPIQLPVEAPDLKPLYEKVQQSGNLSDCMDISFFLNPAEESQEPTSSSNGMSSEVLLEQLITEASGSTDIYSDDLDDDTAEPAPLPKPQDALDAVRLLISYMEGQDASKAPILRSLERLERDLEGEIITARAQGTLDSWLSNA</sequence>
<dbReference type="InterPro" id="IPR041188">
    <property type="entry name" value="HTH_ABP1_N"/>
</dbReference>
<keyword evidence="5" id="KW-1185">Reference proteome</keyword>
<dbReference type="RefSeq" id="XP_681986.1">
    <property type="nucleotide sequence ID" value="XM_676894.1"/>
</dbReference>
<evidence type="ECO:0000313" key="4">
    <source>
        <dbReference type="EMBL" id="CBF78172.1"/>
    </source>
</evidence>
<dbReference type="InterPro" id="IPR009057">
    <property type="entry name" value="Homeodomain-like_sf"/>
</dbReference>
<dbReference type="InterPro" id="IPR050863">
    <property type="entry name" value="CenT-Element_Derived"/>
</dbReference>
<evidence type="ECO:0000256" key="1">
    <source>
        <dbReference type="ARBA" id="ARBA00023125"/>
    </source>
</evidence>